<organism evidence="3 4">
    <name type="scientific">Tilletia indica</name>
    <dbReference type="NCBI Taxonomy" id="43049"/>
    <lineage>
        <taxon>Eukaryota</taxon>
        <taxon>Fungi</taxon>
        <taxon>Dikarya</taxon>
        <taxon>Basidiomycota</taxon>
        <taxon>Ustilaginomycotina</taxon>
        <taxon>Exobasidiomycetes</taxon>
        <taxon>Tilletiales</taxon>
        <taxon>Tilletiaceae</taxon>
        <taxon>Tilletia</taxon>
    </lineage>
</organism>
<evidence type="ECO:0008006" key="5">
    <source>
        <dbReference type="Google" id="ProtNLM"/>
    </source>
</evidence>
<dbReference type="PANTHER" id="PTHR13303">
    <property type="entry name" value="PREFOLDIN SUBUNIT 2"/>
    <property type="match status" value="1"/>
</dbReference>
<sequence length="138" mass="14900">MSSKAAAASKQTRLSQQEAAQQFQGRRSELQAIATKIGELEAEADEHKLVIETLRETQSTEPDRTCFRLIGGILVERTVKDVLPALETNMAGLRQIMDTLVKQYKEKEEELRAFQQQYGAPAGAAAAGAAPPASATAA</sequence>
<evidence type="ECO:0000313" key="3">
    <source>
        <dbReference type="EMBL" id="KAE8260316.1"/>
    </source>
</evidence>
<dbReference type="InterPro" id="IPR027235">
    <property type="entry name" value="PFD2"/>
</dbReference>
<keyword evidence="2" id="KW-0143">Chaperone</keyword>
<reference evidence="3" key="2">
    <citation type="journal article" date="2019" name="IMA Fungus">
        <title>Genome sequencing and comparison of five Tilletia species to identify candidate genes for the detection of regulated species infecting wheat.</title>
        <authorList>
            <person name="Nguyen H.D.T."/>
            <person name="Sultana T."/>
            <person name="Kesanakurti P."/>
            <person name="Hambleton S."/>
        </authorList>
    </citation>
    <scope>NUCLEOTIDE SEQUENCE</scope>
    <source>
        <strain evidence="3">DAOMC 236416</strain>
    </source>
</reference>
<evidence type="ECO:0000256" key="1">
    <source>
        <dbReference type="ARBA" id="ARBA00008045"/>
    </source>
</evidence>
<accession>A0A177TE95</accession>
<evidence type="ECO:0000256" key="2">
    <source>
        <dbReference type="ARBA" id="ARBA00023186"/>
    </source>
</evidence>
<protein>
    <recommendedName>
        <fullName evidence="5">Prefoldin subunit 2</fullName>
    </recommendedName>
</protein>
<dbReference type="InterPro" id="IPR009053">
    <property type="entry name" value="Prefoldin"/>
</dbReference>
<dbReference type="SUPFAM" id="SSF46579">
    <property type="entry name" value="Prefoldin"/>
    <property type="match status" value="1"/>
</dbReference>
<dbReference type="FunFam" id="1.10.287.370:FF:000002">
    <property type="entry name" value="Prefoldin subunit 2"/>
    <property type="match status" value="1"/>
</dbReference>
<comment type="similarity">
    <text evidence="1">Belongs to the prefoldin subunit beta family.</text>
</comment>
<comment type="caution">
    <text evidence="3">The sequence shown here is derived from an EMBL/GenBank/DDBJ whole genome shotgun (WGS) entry which is preliminary data.</text>
</comment>
<gene>
    <name evidence="3" type="ORF">A4X13_0g416</name>
</gene>
<dbReference type="GO" id="GO:0051082">
    <property type="term" value="F:unfolded protein binding"/>
    <property type="evidence" value="ECO:0007669"/>
    <property type="project" value="InterPro"/>
</dbReference>
<dbReference type="Pfam" id="PF01920">
    <property type="entry name" value="Prefoldin_2"/>
    <property type="match status" value="1"/>
</dbReference>
<dbReference type="CDD" id="cd23163">
    <property type="entry name" value="Prefoldin_2"/>
    <property type="match status" value="1"/>
</dbReference>
<dbReference type="Gene3D" id="1.10.287.370">
    <property type="match status" value="1"/>
</dbReference>
<evidence type="ECO:0000313" key="4">
    <source>
        <dbReference type="Proteomes" id="UP000077521"/>
    </source>
</evidence>
<keyword evidence="4" id="KW-1185">Reference proteome</keyword>
<dbReference type="AlphaFoldDB" id="A0A177TE95"/>
<name>A0A177TE95_9BASI</name>
<proteinExistence type="inferred from homology"/>
<dbReference type="GO" id="GO:0016272">
    <property type="term" value="C:prefoldin complex"/>
    <property type="evidence" value="ECO:0007669"/>
    <property type="project" value="InterPro"/>
</dbReference>
<dbReference type="GO" id="GO:0006457">
    <property type="term" value="P:protein folding"/>
    <property type="evidence" value="ECO:0007669"/>
    <property type="project" value="InterPro"/>
</dbReference>
<dbReference type="InterPro" id="IPR002777">
    <property type="entry name" value="PFD_beta-like"/>
</dbReference>
<dbReference type="Proteomes" id="UP000077521">
    <property type="component" value="Unassembled WGS sequence"/>
</dbReference>
<dbReference type="EMBL" id="LWDF02000013">
    <property type="protein sequence ID" value="KAE8260316.1"/>
    <property type="molecule type" value="Genomic_DNA"/>
</dbReference>
<reference evidence="3" key="1">
    <citation type="submission" date="2016-04" db="EMBL/GenBank/DDBJ databases">
        <authorList>
            <person name="Nguyen H.D."/>
            <person name="Samba Siva P."/>
            <person name="Cullis J."/>
            <person name="Levesque C.A."/>
            <person name="Hambleton S."/>
        </authorList>
    </citation>
    <scope>NUCLEOTIDE SEQUENCE</scope>
    <source>
        <strain evidence="3">DAOMC 236416</strain>
    </source>
</reference>